<proteinExistence type="predicted"/>
<dbReference type="InterPro" id="IPR001020">
    <property type="entry name" value="PTS_HPr_His_P_site"/>
</dbReference>
<dbReference type="PRINTS" id="PR00107">
    <property type="entry name" value="PHOSPHOCPHPR"/>
</dbReference>
<dbReference type="PROSITE" id="PS00369">
    <property type="entry name" value="PTS_HPR_HIS"/>
    <property type="match status" value="1"/>
</dbReference>
<evidence type="ECO:0000313" key="8">
    <source>
        <dbReference type="EMBL" id="QRF05847.1"/>
    </source>
</evidence>
<comment type="subcellular location">
    <subcellularLocation>
        <location evidence="2">Cytoplasm</location>
    </subcellularLocation>
</comment>
<organism evidence="7 9">
    <name type="scientific">Streptomyces koyangensis</name>
    <dbReference type="NCBI Taxonomy" id="188770"/>
    <lineage>
        <taxon>Bacteria</taxon>
        <taxon>Bacillati</taxon>
        <taxon>Actinomycetota</taxon>
        <taxon>Actinomycetes</taxon>
        <taxon>Kitasatosporales</taxon>
        <taxon>Streptomycetaceae</taxon>
        <taxon>Streptomyces</taxon>
        <taxon>Streptomyces aurantiacus group</taxon>
    </lineage>
</organism>
<evidence type="ECO:0000313" key="9">
    <source>
        <dbReference type="Proteomes" id="UP000259636"/>
    </source>
</evidence>
<evidence type="ECO:0000313" key="10">
    <source>
        <dbReference type="Proteomes" id="UP000596311"/>
    </source>
</evidence>
<dbReference type="NCBIfam" id="TIGR01003">
    <property type="entry name" value="PTS_HPr_family"/>
    <property type="match status" value="1"/>
</dbReference>
<dbReference type="InterPro" id="IPR035895">
    <property type="entry name" value="HPr-like_sf"/>
</dbReference>
<keyword evidence="10" id="KW-1185">Reference proteome</keyword>
<dbReference type="Proteomes" id="UP000259636">
    <property type="component" value="Chromosome"/>
</dbReference>
<name>A0A385D4Y0_9ACTN</name>
<dbReference type="EMBL" id="CP049945">
    <property type="protein sequence ID" value="QRF05847.1"/>
    <property type="molecule type" value="Genomic_DNA"/>
</dbReference>
<dbReference type="CDD" id="cd00367">
    <property type="entry name" value="PTS-HPr_like"/>
    <property type="match status" value="1"/>
</dbReference>
<dbReference type="Gene3D" id="3.30.1340.10">
    <property type="entry name" value="HPr-like"/>
    <property type="match status" value="1"/>
</dbReference>
<accession>A0A385D4Y0</accession>
<dbReference type="Pfam" id="PF00381">
    <property type="entry name" value="PTS-HPr"/>
    <property type="match status" value="1"/>
</dbReference>
<dbReference type="PROSITE" id="PS51350">
    <property type="entry name" value="PTS_HPR_DOM"/>
    <property type="match status" value="1"/>
</dbReference>
<dbReference type="SUPFAM" id="SSF55594">
    <property type="entry name" value="HPr-like"/>
    <property type="match status" value="1"/>
</dbReference>
<dbReference type="GeneID" id="300112891"/>
<dbReference type="GO" id="GO:0009401">
    <property type="term" value="P:phosphoenolpyruvate-dependent sugar phosphotransferase system"/>
    <property type="evidence" value="ECO:0007669"/>
    <property type="project" value="UniProtKB-KW"/>
</dbReference>
<evidence type="ECO:0000256" key="4">
    <source>
        <dbReference type="ARBA" id="ARBA00022490"/>
    </source>
</evidence>
<evidence type="ECO:0000256" key="2">
    <source>
        <dbReference type="ARBA" id="ARBA00004496"/>
    </source>
</evidence>
<evidence type="ECO:0000256" key="5">
    <source>
        <dbReference type="ARBA" id="ARBA00022683"/>
    </source>
</evidence>
<dbReference type="PANTHER" id="PTHR33705">
    <property type="entry name" value="PHOSPHOCARRIER PROTEIN HPR"/>
    <property type="match status" value="1"/>
</dbReference>
<evidence type="ECO:0000313" key="7">
    <source>
        <dbReference type="EMBL" id="AXQ53413.1"/>
    </source>
</evidence>
<comment type="function">
    <text evidence="1">General (non sugar-specific) component of the phosphoenolpyruvate-dependent sugar phosphotransferase system (sugar PTS). This major carbohydrate active-transport system catalyzes the phosphorylation of incoming sugar substrates concomitantly with their translocation across the cell membrane. The phosphoryl group from phosphoenolpyruvate (PEP) is transferred to the phosphoryl carrier protein HPr by enzyme I. Phospho-HPr then transfers it to the PTS EIIA domain.</text>
</comment>
<dbReference type="InterPro" id="IPR050399">
    <property type="entry name" value="HPr"/>
</dbReference>
<dbReference type="PANTHER" id="PTHR33705:SF2">
    <property type="entry name" value="PHOSPHOCARRIER PROTEIN NPR"/>
    <property type="match status" value="1"/>
</dbReference>
<dbReference type="RefSeq" id="WP_101277915.1">
    <property type="nucleotide sequence ID" value="NZ_CP031742.1"/>
</dbReference>
<evidence type="ECO:0000256" key="1">
    <source>
        <dbReference type="ARBA" id="ARBA00003681"/>
    </source>
</evidence>
<dbReference type="EMBL" id="CP031742">
    <property type="protein sequence ID" value="AXQ53413.1"/>
    <property type="molecule type" value="Genomic_DNA"/>
</dbReference>
<dbReference type="GO" id="GO:0005737">
    <property type="term" value="C:cytoplasm"/>
    <property type="evidence" value="ECO:0007669"/>
    <property type="project" value="UniProtKB-SubCell"/>
</dbReference>
<evidence type="ECO:0000259" key="6">
    <source>
        <dbReference type="PROSITE" id="PS51350"/>
    </source>
</evidence>
<evidence type="ECO:0000256" key="3">
    <source>
        <dbReference type="ARBA" id="ARBA00020422"/>
    </source>
</evidence>
<gene>
    <name evidence="7" type="ORF">D0C37_01350</name>
    <name evidence="8" type="ORF">G9U55_29285</name>
</gene>
<dbReference type="Proteomes" id="UP000596311">
    <property type="component" value="Chromosome"/>
</dbReference>
<dbReference type="AlphaFoldDB" id="A0A385D4Y0"/>
<dbReference type="InterPro" id="IPR000032">
    <property type="entry name" value="HPr-like"/>
</dbReference>
<keyword evidence="5" id="KW-0598">Phosphotransferase system</keyword>
<keyword evidence="4" id="KW-0963">Cytoplasm</keyword>
<reference evidence="7 9" key="1">
    <citation type="submission" date="2018-08" db="EMBL/GenBank/DDBJ databases">
        <authorList>
            <person name="Ferrada E.E."/>
            <person name="Latorre B.A."/>
        </authorList>
    </citation>
    <scope>NUCLEOTIDE SEQUENCE [LARGE SCALE GENOMIC DNA]</scope>
    <source>
        <strain evidence="7 9">VK-A60T</strain>
    </source>
</reference>
<feature type="domain" description="HPr" evidence="6">
    <location>
        <begin position="1"/>
        <end position="89"/>
    </location>
</feature>
<protein>
    <recommendedName>
        <fullName evidence="3">Phosphocarrier protein HPr</fullName>
    </recommendedName>
</protein>
<sequence>MPERNVVIGSSSGLHARPASLFVQAAARQPVAVTVGRPGQPAVDARSMLSVLALGAKHGETLVLAAEGEGADTALDELTALVAADHDAAESA</sequence>
<dbReference type="KEGG" id="sky:D0C37_01350"/>
<reference evidence="8 10" key="2">
    <citation type="submission" date="2020-03" db="EMBL/GenBank/DDBJ databases">
        <title>Genome mining and metabolic profiling illuminate the polycyclic tetramate macrolactams from Streptomyces koyangensis SCSIO 5802.</title>
        <authorList>
            <person name="Ding W."/>
        </authorList>
    </citation>
    <scope>NUCLEOTIDE SEQUENCE [LARGE SCALE GENOMIC DNA]</scope>
    <source>
        <strain evidence="8 10">SCSIO 5802</strain>
    </source>
</reference>